<evidence type="ECO:0000313" key="8">
    <source>
        <dbReference type="Proteomes" id="UP000288212"/>
    </source>
</evidence>
<dbReference type="Proteomes" id="UP000288212">
    <property type="component" value="Unassembled WGS sequence"/>
</dbReference>
<evidence type="ECO:0000256" key="3">
    <source>
        <dbReference type="ARBA" id="ARBA00022729"/>
    </source>
</evidence>
<evidence type="ECO:0000256" key="6">
    <source>
        <dbReference type="SAM" id="SignalP"/>
    </source>
</evidence>
<dbReference type="PANTHER" id="PTHR38776:SF1">
    <property type="entry name" value="MLTA-INTERACTING PROTEIN-RELATED"/>
    <property type="match status" value="1"/>
</dbReference>
<evidence type="ECO:0000256" key="1">
    <source>
        <dbReference type="ARBA" id="ARBA00004442"/>
    </source>
</evidence>
<keyword evidence="8" id="KW-1185">Reference proteome</keyword>
<evidence type="ECO:0000256" key="5">
    <source>
        <dbReference type="ARBA" id="ARBA00023237"/>
    </source>
</evidence>
<comment type="similarity">
    <text evidence="2">Belongs to the MipA/OmpV family.</text>
</comment>
<protein>
    <submittedName>
        <fullName evidence="7">MipA/OmpV family protein</fullName>
    </submittedName>
</protein>
<dbReference type="OrthoDB" id="5827747at2"/>
<feature type="chain" id="PRO_5019553060" evidence="6">
    <location>
        <begin position="24"/>
        <end position="275"/>
    </location>
</feature>
<dbReference type="Pfam" id="PF06629">
    <property type="entry name" value="MipA"/>
    <property type="match status" value="1"/>
</dbReference>
<name>A0A432VUD3_9GAMM</name>
<comment type="caution">
    <text evidence="7">The sequence shown here is derived from an EMBL/GenBank/DDBJ whole genome shotgun (WGS) entry which is preliminary data.</text>
</comment>
<keyword evidence="3 6" id="KW-0732">Signal</keyword>
<gene>
    <name evidence="7" type="ORF">CWE06_05730</name>
</gene>
<organism evidence="7 8">
    <name type="scientific">Aliidiomarina haloalkalitolerans</name>
    <dbReference type="NCBI Taxonomy" id="859059"/>
    <lineage>
        <taxon>Bacteria</taxon>
        <taxon>Pseudomonadati</taxon>
        <taxon>Pseudomonadota</taxon>
        <taxon>Gammaproteobacteria</taxon>
        <taxon>Alteromonadales</taxon>
        <taxon>Idiomarinaceae</taxon>
        <taxon>Aliidiomarina</taxon>
    </lineage>
</organism>
<evidence type="ECO:0000256" key="2">
    <source>
        <dbReference type="ARBA" id="ARBA00005722"/>
    </source>
</evidence>
<dbReference type="PANTHER" id="PTHR38776">
    <property type="entry name" value="MLTA-INTERACTING PROTEIN-RELATED"/>
    <property type="match status" value="1"/>
</dbReference>
<dbReference type="InterPro" id="IPR010583">
    <property type="entry name" value="MipA"/>
</dbReference>
<evidence type="ECO:0000313" key="7">
    <source>
        <dbReference type="EMBL" id="RUO20130.1"/>
    </source>
</evidence>
<dbReference type="GO" id="GO:0009279">
    <property type="term" value="C:cell outer membrane"/>
    <property type="evidence" value="ECO:0007669"/>
    <property type="project" value="UniProtKB-SubCell"/>
</dbReference>
<feature type="signal peptide" evidence="6">
    <location>
        <begin position="1"/>
        <end position="23"/>
    </location>
</feature>
<accession>A0A432VUD3</accession>
<proteinExistence type="inferred from homology"/>
<dbReference type="AlphaFoldDB" id="A0A432VUD3"/>
<dbReference type="RefSeq" id="WP_126792078.1">
    <property type="nucleotide sequence ID" value="NZ_PIPI01000003.1"/>
</dbReference>
<evidence type="ECO:0000256" key="4">
    <source>
        <dbReference type="ARBA" id="ARBA00023136"/>
    </source>
</evidence>
<comment type="subcellular location">
    <subcellularLocation>
        <location evidence="1">Cell outer membrane</location>
    </subcellularLocation>
</comment>
<keyword evidence="5" id="KW-0998">Cell outer membrane</keyword>
<keyword evidence="4" id="KW-0472">Membrane</keyword>
<sequence length="275" mass="30541">MKKFTGLLALALIPTLLLQPALAQEERTALVPLPSLDDFTRGQDGWAFGLGLGIEYETAYEGSDEFGFEVDPAGAVQWRRGNDIFFFAGEAFGWRGLRSDTWLLQALIGFDEGREEGDSDKGNLDGLGDGEEGLEFVFEARRAFDADWRNWLVGRVVASENGNLGLFGVGRRFGDKFDGSGSEINLVAVFHDSEFANKDFGITAQQAAASGLRETRMSGGFRSVGIDYSYRHIVNKNWQIFGEVLYEYYSRDVRNSPIARSNFEAEVGIGFLYVF</sequence>
<reference evidence="7 8" key="1">
    <citation type="journal article" date="2011" name="Front. Microbiol.">
        <title>Genomic signatures of strain selection and enhancement in Bacillus atrophaeus var. globigii, a historical biowarfare simulant.</title>
        <authorList>
            <person name="Gibbons H.S."/>
            <person name="Broomall S.M."/>
            <person name="McNew L.A."/>
            <person name="Daligault H."/>
            <person name="Chapman C."/>
            <person name="Bruce D."/>
            <person name="Karavis M."/>
            <person name="Krepps M."/>
            <person name="McGregor P.A."/>
            <person name="Hong C."/>
            <person name="Park K.H."/>
            <person name="Akmal A."/>
            <person name="Feldman A."/>
            <person name="Lin J.S."/>
            <person name="Chang W.E."/>
            <person name="Higgs B.W."/>
            <person name="Demirev P."/>
            <person name="Lindquist J."/>
            <person name="Liem A."/>
            <person name="Fochler E."/>
            <person name="Read T.D."/>
            <person name="Tapia R."/>
            <person name="Johnson S."/>
            <person name="Bishop-Lilly K.A."/>
            <person name="Detter C."/>
            <person name="Han C."/>
            <person name="Sozhamannan S."/>
            <person name="Rosenzweig C.N."/>
            <person name="Skowronski E.W."/>
        </authorList>
    </citation>
    <scope>NUCLEOTIDE SEQUENCE [LARGE SCALE GENOMIC DNA]</scope>
    <source>
        <strain evidence="7 8">AK5</strain>
    </source>
</reference>
<dbReference type="EMBL" id="PIPI01000003">
    <property type="protein sequence ID" value="RUO20130.1"/>
    <property type="molecule type" value="Genomic_DNA"/>
</dbReference>